<evidence type="ECO:0000259" key="6">
    <source>
        <dbReference type="Pfam" id="PF01765"/>
    </source>
</evidence>
<evidence type="ECO:0000256" key="3">
    <source>
        <dbReference type="ARBA" id="ARBA00014063"/>
    </source>
</evidence>
<evidence type="ECO:0000256" key="4">
    <source>
        <dbReference type="ARBA" id="ARBA00022917"/>
    </source>
</evidence>
<feature type="domain" description="Ribosome recycling factor" evidence="6">
    <location>
        <begin position="143"/>
        <end position="301"/>
    </location>
</feature>
<protein>
    <recommendedName>
        <fullName evidence="3">Ribosome-recycling factor, chloroplastic</fullName>
    </recommendedName>
    <alternativeName>
        <fullName evidence="5">Ribosome-releasing factor, chloroplastic</fullName>
    </alternativeName>
</protein>
<organism evidence="7 8">
    <name type="scientific">Riccia fluitans</name>
    <dbReference type="NCBI Taxonomy" id="41844"/>
    <lineage>
        <taxon>Eukaryota</taxon>
        <taxon>Viridiplantae</taxon>
        <taxon>Streptophyta</taxon>
        <taxon>Embryophyta</taxon>
        <taxon>Marchantiophyta</taxon>
        <taxon>Marchantiopsida</taxon>
        <taxon>Marchantiidae</taxon>
        <taxon>Marchantiales</taxon>
        <taxon>Ricciaceae</taxon>
        <taxon>Riccia</taxon>
    </lineage>
</organism>
<keyword evidence="4" id="KW-0648">Protein biosynthesis</keyword>
<dbReference type="SUPFAM" id="SSF55194">
    <property type="entry name" value="Ribosome recycling factor, RRF"/>
    <property type="match status" value="1"/>
</dbReference>
<comment type="caution">
    <text evidence="7">The sequence shown here is derived from an EMBL/GenBank/DDBJ whole genome shotgun (WGS) entry which is preliminary data.</text>
</comment>
<accession>A0ABD1ZE05</accession>
<dbReference type="EMBL" id="JBHFFA010000001">
    <property type="protein sequence ID" value="KAL2649680.1"/>
    <property type="molecule type" value="Genomic_DNA"/>
</dbReference>
<dbReference type="Gene3D" id="1.10.132.20">
    <property type="entry name" value="Ribosome-recycling factor"/>
    <property type="match status" value="1"/>
</dbReference>
<gene>
    <name evidence="7" type="ORF">R1flu_017808</name>
</gene>
<dbReference type="GO" id="GO:0006412">
    <property type="term" value="P:translation"/>
    <property type="evidence" value="ECO:0007669"/>
    <property type="project" value="UniProtKB-KW"/>
</dbReference>
<keyword evidence="8" id="KW-1185">Reference proteome</keyword>
<sequence>MASRTFGRVAKSRCLIQSKALSVSSSIWQPRPDSLLVDGTIESRISKNISDQCTPRALCSTLFSCLRHAFSGGLAFPVPYGRTHGAGFPRIEGAPTLSRSFAAKAKKTKRFASEESEGVEEDVAAVAKETATKLMDMALDVLSREHSKLRTGRASSGMLDHITVDSHGVRTPLNHIAAVSVTGLQTLSVLPYDPSMVKEVEKSLLVSPLGLNPIVEGSILTVPLPRLTKDVCESMCKLAVKAGETAKMSIRRARKDALDRVKAAGLSKDETKRVEKDVEELTKKYVKAAEELCKKKEKEIMA</sequence>
<dbReference type="Pfam" id="PF01765">
    <property type="entry name" value="RRF"/>
    <property type="match status" value="1"/>
</dbReference>
<evidence type="ECO:0000256" key="5">
    <source>
        <dbReference type="ARBA" id="ARBA00032397"/>
    </source>
</evidence>
<proteinExistence type="inferred from homology"/>
<dbReference type="InterPro" id="IPR036191">
    <property type="entry name" value="RRF_sf"/>
</dbReference>
<comment type="similarity">
    <text evidence="2">Belongs to the RRF family.</text>
</comment>
<evidence type="ECO:0000313" key="7">
    <source>
        <dbReference type="EMBL" id="KAL2649680.1"/>
    </source>
</evidence>
<dbReference type="FunFam" id="3.30.1360.40:FF:000001">
    <property type="entry name" value="Ribosome-recycling factor"/>
    <property type="match status" value="1"/>
</dbReference>
<dbReference type="PANTHER" id="PTHR20982">
    <property type="entry name" value="RIBOSOME RECYCLING FACTOR"/>
    <property type="match status" value="1"/>
</dbReference>
<dbReference type="Proteomes" id="UP001605036">
    <property type="component" value="Unassembled WGS sequence"/>
</dbReference>
<dbReference type="PANTHER" id="PTHR20982:SF3">
    <property type="entry name" value="MITOCHONDRIAL RIBOSOME RECYCLING FACTOR PSEUDO 1"/>
    <property type="match status" value="1"/>
</dbReference>
<dbReference type="AlphaFoldDB" id="A0ABD1ZE05"/>
<name>A0ABD1ZE05_9MARC</name>
<dbReference type="InterPro" id="IPR023584">
    <property type="entry name" value="Ribosome_recyc_fac_dom"/>
</dbReference>
<dbReference type="InterPro" id="IPR002661">
    <property type="entry name" value="Ribosome_recyc_fac"/>
</dbReference>
<evidence type="ECO:0000256" key="2">
    <source>
        <dbReference type="ARBA" id="ARBA00005912"/>
    </source>
</evidence>
<evidence type="ECO:0000256" key="1">
    <source>
        <dbReference type="ARBA" id="ARBA00002952"/>
    </source>
</evidence>
<reference evidence="7 8" key="1">
    <citation type="submission" date="2024-09" db="EMBL/GenBank/DDBJ databases">
        <title>Chromosome-scale assembly of Riccia fluitans.</title>
        <authorList>
            <person name="Paukszto L."/>
            <person name="Sawicki J."/>
            <person name="Karawczyk K."/>
            <person name="Piernik-Szablinska J."/>
            <person name="Szczecinska M."/>
            <person name="Mazdziarz M."/>
        </authorList>
    </citation>
    <scope>NUCLEOTIDE SEQUENCE [LARGE SCALE GENOMIC DNA]</scope>
    <source>
        <strain evidence="7">Rf_01</strain>
        <tissue evidence="7">Aerial parts of the thallus</tissue>
    </source>
</reference>
<comment type="function">
    <text evidence="1">Responsible for the release of ribosomes from messenger RNA at the termination of chloroplastic protein biosynthesis.</text>
</comment>
<evidence type="ECO:0000313" key="8">
    <source>
        <dbReference type="Proteomes" id="UP001605036"/>
    </source>
</evidence>
<dbReference type="Gene3D" id="3.30.1360.40">
    <property type="match status" value="1"/>
</dbReference>